<evidence type="ECO:0000256" key="3">
    <source>
        <dbReference type="ARBA" id="ARBA00022771"/>
    </source>
</evidence>
<evidence type="ECO:0000256" key="1">
    <source>
        <dbReference type="ARBA" id="ARBA00004370"/>
    </source>
</evidence>
<proteinExistence type="predicted"/>
<evidence type="ECO:0000256" key="5">
    <source>
        <dbReference type="ARBA" id="ARBA00023136"/>
    </source>
</evidence>
<comment type="caution">
    <text evidence="9">The sequence shown here is derived from an EMBL/GenBank/DDBJ whole genome shotgun (WGS) entry which is preliminary data.</text>
</comment>
<keyword evidence="5 7" id="KW-0472">Membrane</keyword>
<dbReference type="InterPro" id="IPR013083">
    <property type="entry name" value="Znf_RING/FYVE/PHD"/>
</dbReference>
<dbReference type="PROSITE" id="PS50089">
    <property type="entry name" value="ZF_RING_2"/>
    <property type="match status" value="1"/>
</dbReference>
<keyword evidence="3 6" id="KW-0863">Zinc-finger</keyword>
<gene>
    <name evidence="9" type="ORF">OSB04_015336</name>
</gene>
<organism evidence="9 10">
    <name type="scientific">Centaurea solstitialis</name>
    <name type="common">yellow star-thistle</name>
    <dbReference type="NCBI Taxonomy" id="347529"/>
    <lineage>
        <taxon>Eukaryota</taxon>
        <taxon>Viridiplantae</taxon>
        <taxon>Streptophyta</taxon>
        <taxon>Embryophyta</taxon>
        <taxon>Tracheophyta</taxon>
        <taxon>Spermatophyta</taxon>
        <taxon>Magnoliopsida</taxon>
        <taxon>eudicotyledons</taxon>
        <taxon>Gunneridae</taxon>
        <taxon>Pentapetalae</taxon>
        <taxon>asterids</taxon>
        <taxon>campanulids</taxon>
        <taxon>Asterales</taxon>
        <taxon>Asteraceae</taxon>
        <taxon>Carduoideae</taxon>
        <taxon>Cardueae</taxon>
        <taxon>Centaureinae</taxon>
        <taxon>Centaurea</taxon>
    </lineage>
</organism>
<dbReference type="Gene3D" id="3.30.40.10">
    <property type="entry name" value="Zinc/RING finger domain, C3HC4 (zinc finger)"/>
    <property type="match status" value="1"/>
</dbReference>
<dbReference type="CDD" id="cd16461">
    <property type="entry name" value="RING-H2_EL5-like"/>
    <property type="match status" value="1"/>
</dbReference>
<reference evidence="9" key="1">
    <citation type="submission" date="2023-03" db="EMBL/GenBank/DDBJ databases">
        <title>Chromosome-scale reference genome and RAD-based genetic map of yellow starthistle (Centaurea solstitialis) reveal putative structural variation and QTLs associated with invader traits.</title>
        <authorList>
            <person name="Reatini B."/>
            <person name="Cang F.A."/>
            <person name="Jiang Q."/>
            <person name="Mckibben M.T.W."/>
            <person name="Barker M.S."/>
            <person name="Rieseberg L.H."/>
            <person name="Dlugosch K.M."/>
        </authorList>
    </citation>
    <scope>NUCLEOTIDE SEQUENCE</scope>
    <source>
        <strain evidence="9">CAN-66</strain>
        <tissue evidence="9">Leaf</tissue>
    </source>
</reference>
<keyword evidence="10" id="KW-1185">Reference proteome</keyword>
<dbReference type="GO" id="GO:0016020">
    <property type="term" value="C:membrane"/>
    <property type="evidence" value="ECO:0007669"/>
    <property type="project" value="UniProtKB-SubCell"/>
</dbReference>
<keyword evidence="7" id="KW-1133">Transmembrane helix</keyword>
<keyword evidence="2" id="KW-0479">Metal-binding</keyword>
<dbReference type="SMART" id="SM00184">
    <property type="entry name" value="RING"/>
    <property type="match status" value="1"/>
</dbReference>
<evidence type="ECO:0000259" key="8">
    <source>
        <dbReference type="PROSITE" id="PS50089"/>
    </source>
</evidence>
<keyword evidence="7" id="KW-0812">Transmembrane</keyword>
<dbReference type="Pfam" id="PF13639">
    <property type="entry name" value="zf-RING_2"/>
    <property type="match status" value="1"/>
</dbReference>
<feature type="transmembrane region" description="Helical" evidence="7">
    <location>
        <begin position="47"/>
        <end position="67"/>
    </location>
</feature>
<sequence length="204" mass="22332">MADSKFERLFNVFNRVFMGILACIVALGGSTVGIVTGAIKGPTTETGLFRGAIVGAITGAITALQLMDMIVNGEPFSKVSLLYSLVNGQVFAEWVTPAVLKAYQWQISGLETSFGEIFDVFEGNGSKGLSEDSIKKLPKCIFKISCKKIGRNGSHERSCAICLQSFKNREEGRELPSCRHTFHLKCIDDWLIRSGSCPICRRNV</sequence>
<evidence type="ECO:0000313" key="10">
    <source>
        <dbReference type="Proteomes" id="UP001172457"/>
    </source>
</evidence>
<evidence type="ECO:0000256" key="6">
    <source>
        <dbReference type="PROSITE-ProRule" id="PRU00175"/>
    </source>
</evidence>
<dbReference type="PANTHER" id="PTHR46151:SF12">
    <property type="entry name" value="RING_U-BOX SUPERFAMILY PROTEIN"/>
    <property type="match status" value="1"/>
</dbReference>
<dbReference type="AlphaFoldDB" id="A0AA38T9Z8"/>
<evidence type="ECO:0000256" key="2">
    <source>
        <dbReference type="ARBA" id="ARBA00022723"/>
    </source>
</evidence>
<accession>A0AA38T9Z8</accession>
<keyword evidence="4" id="KW-0862">Zinc</keyword>
<evidence type="ECO:0000256" key="7">
    <source>
        <dbReference type="SAM" id="Phobius"/>
    </source>
</evidence>
<evidence type="ECO:0000313" key="9">
    <source>
        <dbReference type="EMBL" id="KAJ9551291.1"/>
    </source>
</evidence>
<dbReference type="GO" id="GO:0008270">
    <property type="term" value="F:zinc ion binding"/>
    <property type="evidence" value="ECO:0007669"/>
    <property type="project" value="UniProtKB-KW"/>
</dbReference>
<feature type="transmembrane region" description="Helical" evidence="7">
    <location>
        <begin position="12"/>
        <end position="35"/>
    </location>
</feature>
<protein>
    <recommendedName>
        <fullName evidence="8">RING-type domain-containing protein</fullName>
    </recommendedName>
</protein>
<name>A0AA38T9Z8_9ASTR</name>
<dbReference type="InterPro" id="IPR001841">
    <property type="entry name" value="Znf_RING"/>
</dbReference>
<evidence type="ECO:0000256" key="4">
    <source>
        <dbReference type="ARBA" id="ARBA00022833"/>
    </source>
</evidence>
<dbReference type="Proteomes" id="UP001172457">
    <property type="component" value="Chromosome 4"/>
</dbReference>
<dbReference type="SUPFAM" id="SSF57850">
    <property type="entry name" value="RING/U-box"/>
    <property type="match status" value="1"/>
</dbReference>
<comment type="subcellular location">
    <subcellularLocation>
        <location evidence="1">Membrane</location>
    </subcellularLocation>
</comment>
<feature type="domain" description="RING-type" evidence="8">
    <location>
        <begin position="159"/>
        <end position="201"/>
    </location>
</feature>
<dbReference type="EMBL" id="JARYMX010000004">
    <property type="protein sequence ID" value="KAJ9551291.1"/>
    <property type="molecule type" value="Genomic_DNA"/>
</dbReference>
<dbReference type="PANTHER" id="PTHR46151">
    <property type="entry name" value="NEP1-INTERACTING PROTEIN-LIKE 2"/>
    <property type="match status" value="1"/>
</dbReference>